<evidence type="ECO:0000313" key="2">
    <source>
        <dbReference type="EMBL" id="KAK0738627.1"/>
    </source>
</evidence>
<feature type="compositionally biased region" description="Basic and acidic residues" evidence="1">
    <location>
        <begin position="246"/>
        <end position="426"/>
    </location>
</feature>
<evidence type="ECO:0000256" key="1">
    <source>
        <dbReference type="SAM" id="MobiDB-lite"/>
    </source>
</evidence>
<name>A0AA40BQM4_9PEZI</name>
<feature type="compositionally biased region" description="Low complexity" evidence="1">
    <location>
        <begin position="449"/>
        <end position="468"/>
    </location>
</feature>
<reference evidence="2" key="1">
    <citation type="submission" date="2023-06" db="EMBL/GenBank/DDBJ databases">
        <title>Genome-scale phylogeny and comparative genomics of the fungal order Sordariales.</title>
        <authorList>
            <consortium name="Lawrence Berkeley National Laboratory"/>
            <person name="Hensen N."/>
            <person name="Bonometti L."/>
            <person name="Westerberg I."/>
            <person name="Brannstrom I.O."/>
            <person name="Guillou S."/>
            <person name="Cros-Aarteil S."/>
            <person name="Calhoun S."/>
            <person name="Haridas S."/>
            <person name="Kuo A."/>
            <person name="Mondo S."/>
            <person name="Pangilinan J."/>
            <person name="Riley R."/>
            <person name="LaButti K."/>
            <person name="Andreopoulos B."/>
            <person name="Lipzen A."/>
            <person name="Chen C."/>
            <person name="Yanf M."/>
            <person name="Daum C."/>
            <person name="Ng V."/>
            <person name="Clum A."/>
            <person name="Steindorff A."/>
            <person name="Ohm R."/>
            <person name="Martin F."/>
            <person name="Silar P."/>
            <person name="Natvig D."/>
            <person name="Lalanne C."/>
            <person name="Gautier V."/>
            <person name="Ament-velasquez S.L."/>
            <person name="Kruys A."/>
            <person name="Hutchinson M.I."/>
            <person name="Powell A.J."/>
            <person name="Barry K."/>
            <person name="Miller A.N."/>
            <person name="Grigoriev I.V."/>
            <person name="Debuchy R."/>
            <person name="Gladieux P."/>
            <person name="Thoren M.H."/>
            <person name="Johannesson H."/>
        </authorList>
    </citation>
    <scope>NUCLEOTIDE SEQUENCE</scope>
    <source>
        <strain evidence="2">SMH3187-1</strain>
    </source>
</reference>
<protein>
    <submittedName>
        <fullName evidence="2">Uncharacterized protein</fullName>
    </submittedName>
</protein>
<organism evidence="2 3">
    <name type="scientific">Schizothecium vesticola</name>
    <dbReference type="NCBI Taxonomy" id="314040"/>
    <lineage>
        <taxon>Eukaryota</taxon>
        <taxon>Fungi</taxon>
        <taxon>Dikarya</taxon>
        <taxon>Ascomycota</taxon>
        <taxon>Pezizomycotina</taxon>
        <taxon>Sordariomycetes</taxon>
        <taxon>Sordariomycetidae</taxon>
        <taxon>Sordariales</taxon>
        <taxon>Schizotheciaceae</taxon>
        <taxon>Schizothecium</taxon>
    </lineage>
</organism>
<feature type="compositionally biased region" description="Basic and acidic residues" evidence="1">
    <location>
        <begin position="489"/>
        <end position="503"/>
    </location>
</feature>
<feature type="compositionally biased region" description="Low complexity" evidence="1">
    <location>
        <begin position="517"/>
        <end position="528"/>
    </location>
</feature>
<dbReference type="AlphaFoldDB" id="A0AA40BQM4"/>
<comment type="caution">
    <text evidence="2">The sequence shown here is derived from an EMBL/GenBank/DDBJ whole genome shotgun (WGS) entry which is preliminary data.</text>
</comment>
<proteinExistence type="predicted"/>
<evidence type="ECO:0000313" key="3">
    <source>
        <dbReference type="Proteomes" id="UP001172155"/>
    </source>
</evidence>
<sequence length="765" mass="86220">MGAPPPPPPHGENPRTTAGGPNGFPPGTRFDIFVIPEHSAGGGFIYLPSLQPSWNSFMAGSLAPAMRNWWQNFSGFGPAGWVLLLVAVGTEKASAGGPGSQRPGGGFAPPPNHAPPPHNNPPPPPPPPQPETPKRERPQSSWQDQPQPETPRTQEQPRHREEPRHHDERRREEPRHEEPPRQKERPREKPQEKARARQEPSPEKPREQSRPRPETPTPAPQPREKAAPPKPAPPPPQETPNADAKSAWEKAREETRRREEERRIKEAELKRKEETARRLRELREREAKERGAREREAREREAKEREKKEQEARERARIEREVREKLEKELKEKADQEAREREAREREAKEREARVRAIREREAREREAREREERERELVRMREEERLRVEADRKAKEAKEKEAQDHRLERERLRKEEEEREKEKARQKTGSYAYPSVGERTNMWPNGKPPASTQAPSSAASSPGGRPNPASPANPRPAPSPGSTATGVRSEETHSYRPYDKPKATPRKKSVSDFSESSWAPSTSTARTTPPPSRGPYTTHDPAKIVVKAVYKFMNQFSKTPVSTIIPGRNNVTDGLVLKIDTAGFQIDDDRRGVGQREWDVKAWTVKLIEVWCPTYAVNASASNTPGSIPTNHPFFKTMPTGARRTAERGATKTFVGEEAVAYFEELGRGCQGVCQRGLASAGKGSAAGSAHSDSSSKGLHIVRVTLRDQEGQRYLYVLDEEESWKLADRLKLIRGSSQVRSLGFAGLSSLEARSILDTLGFAQS</sequence>
<gene>
    <name evidence="2" type="ORF">B0T18DRAFT_441300</name>
</gene>
<feature type="region of interest" description="Disordered" evidence="1">
    <location>
        <begin position="1"/>
        <end position="27"/>
    </location>
</feature>
<dbReference type="Proteomes" id="UP001172155">
    <property type="component" value="Unassembled WGS sequence"/>
</dbReference>
<feature type="compositionally biased region" description="Gly residues" evidence="1">
    <location>
        <begin position="96"/>
        <end position="107"/>
    </location>
</feature>
<feature type="region of interest" description="Disordered" evidence="1">
    <location>
        <begin position="92"/>
        <end position="540"/>
    </location>
</feature>
<feature type="compositionally biased region" description="Basic and acidic residues" evidence="1">
    <location>
        <begin position="155"/>
        <end position="213"/>
    </location>
</feature>
<accession>A0AA40BQM4</accession>
<feature type="compositionally biased region" description="Pro residues" evidence="1">
    <location>
        <begin position="469"/>
        <end position="480"/>
    </location>
</feature>
<feature type="compositionally biased region" description="Pro residues" evidence="1">
    <location>
        <begin position="1"/>
        <end position="11"/>
    </location>
</feature>
<dbReference type="EMBL" id="JAUKUD010000007">
    <property type="protein sequence ID" value="KAK0738627.1"/>
    <property type="molecule type" value="Genomic_DNA"/>
</dbReference>
<keyword evidence="3" id="KW-1185">Reference proteome</keyword>
<feature type="compositionally biased region" description="Pro residues" evidence="1">
    <location>
        <begin position="228"/>
        <end position="238"/>
    </location>
</feature>
<feature type="compositionally biased region" description="Low complexity" evidence="1">
    <location>
        <begin position="145"/>
        <end position="154"/>
    </location>
</feature>
<feature type="compositionally biased region" description="Pro residues" evidence="1">
    <location>
        <begin position="108"/>
        <end position="131"/>
    </location>
</feature>